<sequence>MLNLRRKYPWVHNKRLGVYKGKGYIFIVVLLIIFVCLYIIDIKIEPIVLALSEAQARVLAIKSIDSAIYKNVVQNINYNDLVYVRTDKNGKIAMVQSNIVEMNKIAAKTSLEVQKQLDQIKSQRVYVPLGSLFSSQLFANLGPRLPVSILPVGTVEVDFRTQFDKAGINQTRHRIFLIVDGKVRIVAPLSSKILSVVTEIPIAENIIIGDVPNSYYDTTDDKLKIPVK</sequence>
<dbReference type="Pfam" id="PF09560">
    <property type="entry name" value="Spore_YunB"/>
    <property type="match status" value="1"/>
</dbReference>
<proteinExistence type="predicted"/>
<evidence type="ECO:0000313" key="2">
    <source>
        <dbReference type="EMBL" id="SHF40264.1"/>
    </source>
</evidence>
<dbReference type="OrthoDB" id="1649278at2"/>
<evidence type="ECO:0000313" key="3">
    <source>
        <dbReference type="Proteomes" id="UP000184088"/>
    </source>
</evidence>
<protein>
    <submittedName>
        <fullName evidence="2">Sporulation protein YunB</fullName>
    </submittedName>
</protein>
<keyword evidence="3" id="KW-1185">Reference proteome</keyword>
<name>A0A1M5BCM1_9THEO</name>
<gene>
    <name evidence="2" type="ORF">SAMN02746089_01845</name>
</gene>
<dbReference type="Proteomes" id="UP000184088">
    <property type="component" value="Unassembled WGS sequence"/>
</dbReference>
<dbReference type="InterPro" id="IPR014197">
    <property type="entry name" value="Sporulation_prot_YunB"/>
</dbReference>
<dbReference type="PIRSF" id="PIRSF021383">
    <property type="entry name" value="YunB"/>
    <property type="match status" value="1"/>
</dbReference>
<dbReference type="EMBL" id="FQVH01000021">
    <property type="protein sequence ID" value="SHF40264.1"/>
    <property type="molecule type" value="Genomic_DNA"/>
</dbReference>
<dbReference type="AlphaFoldDB" id="A0A1M5BCM1"/>
<evidence type="ECO:0000256" key="1">
    <source>
        <dbReference type="SAM" id="Phobius"/>
    </source>
</evidence>
<organism evidence="2 3">
    <name type="scientific">Caldanaerobius fijiensis DSM 17918</name>
    <dbReference type="NCBI Taxonomy" id="1121256"/>
    <lineage>
        <taxon>Bacteria</taxon>
        <taxon>Bacillati</taxon>
        <taxon>Bacillota</taxon>
        <taxon>Clostridia</taxon>
        <taxon>Thermoanaerobacterales</taxon>
        <taxon>Thermoanaerobacteraceae</taxon>
        <taxon>Caldanaerobius</taxon>
    </lineage>
</organism>
<feature type="transmembrane region" description="Helical" evidence="1">
    <location>
        <begin position="21"/>
        <end position="40"/>
    </location>
</feature>
<dbReference type="STRING" id="1121256.SAMN02746089_01845"/>
<accession>A0A1M5BCM1</accession>
<keyword evidence="1" id="KW-1133">Transmembrane helix</keyword>
<dbReference type="NCBIfam" id="TIGR02832">
    <property type="entry name" value="spo_yunB"/>
    <property type="match status" value="1"/>
</dbReference>
<keyword evidence="1" id="KW-0812">Transmembrane</keyword>
<keyword evidence="1" id="KW-0472">Membrane</keyword>
<reference evidence="2 3" key="1">
    <citation type="submission" date="2016-11" db="EMBL/GenBank/DDBJ databases">
        <authorList>
            <person name="Jaros S."/>
            <person name="Januszkiewicz K."/>
            <person name="Wedrychowicz H."/>
        </authorList>
    </citation>
    <scope>NUCLEOTIDE SEQUENCE [LARGE SCALE GENOMIC DNA]</scope>
    <source>
        <strain evidence="2 3">DSM 17918</strain>
    </source>
</reference>